<keyword evidence="11" id="KW-0862">Zinc</keyword>
<dbReference type="InterPro" id="IPR043128">
    <property type="entry name" value="Rev_trsase/Diguanyl_cyclase"/>
</dbReference>
<dbReference type="PANTHER" id="PTHR45873">
    <property type="entry name" value="DNA POLYMERASE ETA"/>
    <property type="match status" value="1"/>
</dbReference>
<evidence type="ECO:0000256" key="11">
    <source>
        <dbReference type="ARBA" id="ARBA00022833"/>
    </source>
</evidence>
<protein>
    <recommendedName>
        <fullName evidence="15">DNA polymerase eta</fullName>
        <ecNumber evidence="5">2.7.7.7</ecNumber>
    </recommendedName>
</protein>
<feature type="domain" description="UBZ3-type" evidence="19">
    <location>
        <begin position="624"/>
        <end position="658"/>
    </location>
</feature>
<evidence type="ECO:0000256" key="14">
    <source>
        <dbReference type="ARBA" id="ARBA00023242"/>
    </source>
</evidence>
<dbReference type="GO" id="GO:0003887">
    <property type="term" value="F:DNA-directed DNA polymerase activity"/>
    <property type="evidence" value="ECO:0007669"/>
    <property type="project" value="UniProtKB-EC"/>
</dbReference>
<dbReference type="Pfam" id="PF11799">
    <property type="entry name" value="IMS_C"/>
    <property type="match status" value="1"/>
</dbReference>
<keyword evidence="13" id="KW-0234">DNA repair</keyword>
<dbReference type="FunFam" id="1.10.150.20:FF:000014">
    <property type="entry name" value="Polymerase (DNA directed), eta"/>
    <property type="match status" value="1"/>
</dbReference>
<name>A0A7M5WXT0_9CNID</name>
<dbReference type="SUPFAM" id="SSF100879">
    <property type="entry name" value="Lesion bypass DNA polymerase (Y-family), little finger domain"/>
    <property type="match status" value="1"/>
</dbReference>
<dbReference type="SUPFAM" id="SSF56672">
    <property type="entry name" value="DNA/RNA polymerases"/>
    <property type="match status" value="1"/>
</dbReference>
<evidence type="ECO:0000256" key="5">
    <source>
        <dbReference type="ARBA" id="ARBA00012417"/>
    </source>
</evidence>
<feature type="region of interest" description="Disordered" evidence="17">
    <location>
        <begin position="451"/>
        <end position="600"/>
    </location>
</feature>
<dbReference type="GO" id="GO:0003684">
    <property type="term" value="F:damaged DNA binding"/>
    <property type="evidence" value="ECO:0007669"/>
    <property type="project" value="InterPro"/>
</dbReference>
<dbReference type="PANTHER" id="PTHR45873:SF1">
    <property type="entry name" value="DNA POLYMERASE ETA"/>
    <property type="match status" value="1"/>
</dbReference>
<evidence type="ECO:0000256" key="2">
    <source>
        <dbReference type="ARBA" id="ARBA00001946"/>
    </source>
</evidence>
<evidence type="ECO:0000259" key="18">
    <source>
        <dbReference type="PROSITE" id="PS50173"/>
    </source>
</evidence>
<evidence type="ECO:0000313" key="20">
    <source>
        <dbReference type="EnsemblMetazoa" id="CLYHEMP014458.1"/>
    </source>
</evidence>
<dbReference type="Gene3D" id="1.10.150.20">
    <property type="entry name" value="5' to 3' exonuclease, C-terminal subdomain"/>
    <property type="match status" value="1"/>
</dbReference>
<dbReference type="GeneID" id="136815574"/>
<evidence type="ECO:0000256" key="9">
    <source>
        <dbReference type="ARBA" id="ARBA00022763"/>
    </source>
</evidence>
<dbReference type="Pfam" id="PF21704">
    <property type="entry name" value="POLH-Rev1_HhH"/>
    <property type="match status" value="1"/>
</dbReference>
<dbReference type="Gene3D" id="3.30.1490.100">
    <property type="entry name" value="DNA polymerase, Y-family, little finger domain"/>
    <property type="match status" value="1"/>
</dbReference>
<dbReference type="InterPro" id="IPR041298">
    <property type="entry name" value="UBZ3"/>
</dbReference>
<accession>A0A7M5WXT0</accession>
<organism evidence="20 21">
    <name type="scientific">Clytia hemisphaerica</name>
    <dbReference type="NCBI Taxonomy" id="252671"/>
    <lineage>
        <taxon>Eukaryota</taxon>
        <taxon>Metazoa</taxon>
        <taxon>Cnidaria</taxon>
        <taxon>Hydrozoa</taxon>
        <taxon>Hydroidolina</taxon>
        <taxon>Leptothecata</taxon>
        <taxon>Obeliida</taxon>
        <taxon>Clytiidae</taxon>
        <taxon>Clytia</taxon>
    </lineage>
</organism>
<dbReference type="FunFam" id="3.40.1170.60:FF:000003">
    <property type="entry name" value="DNA polymerase eta"/>
    <property type="match status" value="1"/>
</dbReference>
<keyword evidence="10" id="KW-0863">Zinc-finger</keyword>
<dbReference type="Gene3D" id="3.30.70.270">
    <property type="match status" value="1"/>
</dbReference>
<proteinExistence type="inferred from homology"/>
<keyword evidence="6" id="KW-0808">Transferase</keyword>
<dbReference type="Pfam" id="PF00817">
    <property type="entry name" value="IMS"/>
    <property type="match status" value="1"/>
</dbReference>
<evidence type="ECO:0000256" key="4">
    <source>
        <dbReference type="ARBA" id="ARBA00010945"/>
    </source>
</evidence>
<feature type="domain" description="UmuC" evidence="18">
    <location>
        <begin position="12"/>
        <end position="260"/>
    </location>
</feature>
<dbReference type="GO" id="GO:0005634">
    <property type="term" value="C:nucleus"/>
    <property type="evidence" value="ECO:0007669"/>
    <property type="project" value="UniProtKB-SubCell"/>
</dbReference>
<evidence type="ECO:0000256" key="12">
    <source>
        <dbReference type="ARBA" id="ARBA00022842"/>
    </source>
</evidence>
<keyword evidence="21" id="KW-1185">Reference proteome</keyword>
<sequence>MAASSPYSKRVVALVDMDCFYVQVAQRKEPSLRGQPSAVVQYNLWKGGGIIAVSYEARKFGVTRQMRGDEAKRKCPDIKLFQVPESRGKADLTMFRDAGAEVIEVLAQFTDCLERASIDEAYMDLTNAINREIQNYSVEEVALSTFKDTHLVGYDNKNISSELTTDQEITDCDLYKTWLDLLQRDEDSYRMAIGAVIAHRMRKAVQEKTGFSCSAGVGPNKMLAKIVAGFHKPNQQTMVVMDNVPEMFDSTKMRKIRSLGGKLGQLLEDKFKVEFMSQLVPLSLQELQAVVGVKNGTVVHGLCRGIDREPVRPRQLAQSVGCSKNFRGKMTLRTRNDVHKWLTNLCEEVHERLEKERLNNDRIPTLFTVACTSEDNVTQSRRFFVNKIDLENLRDEAFKALCELNASNNPSRQEWTPAIINLHITTGKFIPLSGSGSKAINTFMQNSANAVDKHKSPWDTFQTQQPRQSKPNSSLFSTQKTNNSQISNYFSRGNPTLETSSTLTKPPNTQHSKSPPKPKGLNSYFSRKDTDESKPLTTQLDRSLEEYPIPGPDLHENSNRVSSKTSDKFNMSTSQFHNMTKPSTSKLSTQKDTTSRTDHASTIDKLLGKQQHNLNNNSSNTNATSEDLMICDRCGKRLLAWDLPDHMDFHFAKDLQDSLKENFFSMCGTGSSKDATNKRKQNSSPTKKPSKRLKAGESSNNSSNQLSKYFSPVKKKHNEP</sequence>
<dbReference type="Proteomes" id="UP000594262">
    <property type="component" value="Unplaced"/>
</dbReference>
<dbReference type="RefSeq" id="XP_066928129.1">
    <property type="nucleotide sequence ID" value="XM_067072028.1"/>
</dbReference>
<keyword evidence="8" id="KW-0479">Metal-binding</keyword>
<dbReference type="InterPro" id="IPR017961">
    <property type="entry name" value="DNA_pol_Y-fam_little_finger"/>
</dbReference>
<feature type="compositionally biased region" description="Polar residues" evidence="17">
    <location>
        <begin position="459"/>
        <end position="513"/>
    </location>
</feature>
<evidence type="ECO:0000256" key="13">
    <source>
        <dbReference type="ARBA" id="ARBA00023204"/>
    </source>
</evidence>
<comment type="catalytic activity">
    <reaction evidence="16">
        <text>DNA(n) + a 2'-deoxyribonucleoside 5'-triphosphate = DNA(n+1) + diphosphate</text>
        <dbReference type="Rhea" id="RHEA:22508"/>
        <dbReference type="Rhea" id="RHEA-COMP:17339"/>
        <dbReference type="Rhea" id="RHEA-COMP:17340"/>
        <dbReference type="ChEBI" id="CHEBI:33019"/>
        <dbReference type="ChEBI" id="CHEBI:61560"/>
        <dbReference type="ChEBI" id="CHEBI:173112"/>
        <dbReference type="EC" id="2.7.7.7"/>
    </reaction>
</comment>
<evidence type="ECO:0000259" key="19">
    <source>
        <dbReference type="PROSITE" id="PS51907"/>
    </source>
</evidence>
<dbReference type="PROSITE" id="PS51907">
    <property type="entry name" value="ZF_UBZ3"/>
    <property type="match status" value="1"/>
</dbReference>
<dbReference type="EnsemblMetazoa" id="CLYHEMT014458.1">
    <property type="protein sequence ID" value="CLYHEMP014458.1"/>
    <property type="gene ID" value="CLYHEMG014458"/>
</dbReference>
<dbReference type="PROSITE" id="PS50173">
    <property type="entry name" value="UMUC"/>
    <property type="match status" value="1"/>
</dbReference>
<evidence type="ECO:0000313" key="21">
    <source>
        <dbReference type="Proteomes" id="UP000594262"/>
    </source>
</evidence>
<evidence type="ECO:0000256" key="17">
    <source>
        <dbReference type="SAM" id="MobiDB-lite"/>
    </source>
</evidence>
<dbReference type="InterPro" id="IPR001126">
    <property type="entry name" value="UmuC"/>
</dbReference>
<feature type="region of interest" description="Disordered" evidence="17">
    <location>
        <begin position="669"/>
        <end position="720"/>
    </location>
</feature>
<dbReference type="GO" id="GO:0042276">
    <property type="term" value="P:error-prone translesion synthesis"/>
    <property type="evidence" value="ECO:0007669"/>
    <property type="project" value="TreeGrafter"/>
</dbReference>
<comment type="similarity">
    <text evidence="4">Belongs to the DNA polymerase type-Y family.</text>
</comment>
<evidence type="ECO:0000256" key="15">
    <source>
        <dbReference type="ARBA" id="ARBA00044975"/>
    </source>
</evidence>
<evidence type="ECO:0000256" key="3">
    <source>
        <dbReference type="ARBA" id="ARBA00004123"/>
    </source>
</evidence>
<feature type="compositionally biased region" description="Polar residues" evidence="17">
    <location>
        <begin position="697"/>
        <end position="708"/>
    </location>
</feature>
<dbReference type="OrthoDB" id="5723at2759"/>
<evidence type="ECO:0000256" key="1">
    <source>
        <dbReference type="ARBA" id="ARBA00001936"/>
    </source>
</evidence>
<evidence type="ECO:0000256" key="6">
    <source>
        <dbReference type="ARBA" id="ARBA00022679"/>
    </source>
</evidence>
<evidence type="ECO:0000256" key="8">
    <source>
        <dbReference type="ARBA" id="ARBA00022723"/>
    </source>
</evidence>
<dbReference type="InterPro" id="IPR052230">
    <property type="entry name" value="DNA_polymerase_eta"/>
</dbReference>
<dbReference type="PIRSF" id="PIRSF036603">
    <property type="entry name" value="DPol_eta"/>
    <property type="match status" value="1"/>
</dbReference>
<comment type="cofactor">
    <cofactor evidence="2">
        <name>Mg(2+)</name>
        <dbReference type="ChEBI" id="CHEBI:18420"/>
    </cofactor>
</comment>
<keyword evidence="7" id="KW-0548">Nucleotidyltransferase</keyword>
<feature type="compositionally biased region" description="Polar residues" evidence="17">
    <location>
        <begin position="559"/>
        <end position="592"/>
    </location>
</feature>
<dbReference type="GO" id="GO:0006281">
    <property type="term" value="P:DNA repair"/>
    <property type="evidence" value="ECO:0007669"/>
    <property type="project" value="UniProtKB-KW"/>
</dbReference>
<dbReference type="EC" id="2.7.7.7" evidence="5"/>
<keyword evidence="9" id="KW-0227">DNA damage</keyword>
<dbReference type="GO" id="GO:0005657">
    <property type="term" value="C:replication fork"/>
    <property type="evidence" value="ECO:0007669"/>
    <property type="project" value="TreeGrafter"/>
</dbReference>
<dbReference type="GO" id="GO:0009411">
    <property type="term" value="P:response to UV"/>
    <property type="evidence" value="ECO:0007669"/>
    <property type="project" value="UniProtKB-ARBA"/>
</dbReference>
<evidence type="ECO:0000256" key="16">
    <source>
        <dbReference type="ARBA" id="ARBA00049244"/>
    </source>
</evidence>
<keyword evidence="14" id="KW-0539">Nucleus</keyword>
<evidence type="ECO:0000256" key="7">
    <source>
        <dbReference type="ARBA" id="ARBA00022695"/>
    </source>
</evidence>
<comment type="cofactor">
    <cofactor evidence="1">
        <name>Mn(2+)</name>
        <dbReference type="ChEBI" id="CHEBI:29035"/>
    </cofactor>
</comment>
<dbReference type="Pfam" id="PF18439">
    <property type="entry name" value="zf_UBZ"/>
    <property type="match status" value="1"/>
</dbReference>
<evidence type="ECO:0000256" key="10">
    <source>
        <dbReference type="ARBA" id="ARBA00022771"/>
    </source>
</evidence>
<dbReference type="GO" id="GO:0035861">
    <property type="term" value="C:site of double-strand break"/>
    <property type="evidence" value="ECO:0007669"/>
    <property type="project" value="TreeGrafter"/>
</dbReference>
<keyword evidence="12" id="KW-0460">Magnesium</keyword>
<comment type="subcellular location">
    <subcellularLocation>
        <location evidence="3">Nucleus</location>
    </subcellularLocation>
</comment>
<dbReference type="Gene3D" id="3.40.1170.60">
    <property type="match status" value="1"/>
</dbReference>
<reference evidence="20" key="1">
    <citation type="submission" date="2021-01" db="UniProtKB">
        <authorList>
            <consortium name="EnsemblMetazoa"/>
        </authorList>
    </citation>
    <scope>IDENTIFICATION</scope>
</reference>
<dbReference type="InterPro" id="IPR036775">
    <property type="entry name" value="DNA_pol_Y-fam_lit_finger_sf"/>
</dbReference>
<dbReference type="GO" id="GO:0008270">
    <property type="term" value="F:zinc ion binding"/>
    <property type="evidence" value="ECO:0007669"/>
    <property type="project" value="UniProtKB-KW"/>
</dbReference>
<dbReference type="AlphaFoldDB" id="A0A7M5WXT0"/>
<dbReference type="InterPro" id="IPR043502">
    <property type="entry name" value="DNA/RNA_pol_sf"/>
</dbReference>